<feature type="chain" id="PRO_5033761707" evidence="1">
    <location>
        <begin position="21"/>
        <end position="49"/>
    </location>
</feature>
<reference evidence="2 4" key="2">
    <citation type="journal article" date="2018" name="Plant J.">
        <title>The Physcomitrella patens chromosome-scale assembly reveals moss genome structure and evolution.</title>
        <authorList>
            <person name="Lang D."/>
            <person name="Ullrich K.K."/>
            <person name="Murat F."/>
            <person name="Fuchs J."/>
            <person name="Jenkins J."/>
            <person name="Haas F.B."/>
            <person name="Piednoel M."/>
            <person name="Gundlach H."/>
            <person name="Van Bel M."/>
            <person name="Meyberg R."/>
            <person name="Vives C."/>
            <person name="Morata J."/>
            <person name="Symeonidi A."/>
            <person name="Hiss M."/>
            <person name="Muchero W."/>
            <person name="Kamisugi Y."/>
            <person name="Saleh O."/>
            <person name="Blanc G."/>
            <person name="Decker E.L."/>
            <person name="van Gessel N."/>
            <person name="Grimwood J."/>
            <person name="Hayes R.D."/>
            <person name="Graham S.W."/>
            <person name="Gunter L.E."/>
            <person name="McDaniel S.F."/>
            <person name="Hoernstein S.N.W."/>
            <person name="Larsson A."/>
            <person name="Li F.W."/>
            <person name="Perroud P.F."/>
            <person name="Phillips J."/>
            <person name="Ranjan P."/>
            <person name="Rokshar D.S."/>
            <person name="Rothfels C.J."/>
            <person name="Schneider L."/>
            <person name="Shu S."/>
            <person name="Stevenson D.W."/>
            <person name="Thummler F."/>
            <person name="Tillich M."/>
            <person name="Villarreal Aguilar J.C."/>
            <person name="Widiez T."/>
            <person name="Wong G.K."/>
            <person name="Wymore A."/>
            <person name="Zhang Y."/>
            <person name="Zimmer A.D."/>
            <person name="Quatrano R.S."/>
            <person name="Mayer K.F.X."/>
            <person name="Goodstein D."/>
            <person name="Casacuberta J.M."/>
            <person name="Vandepoele K."/>
            <person name="Reski R."/>
            <person name="Cuming A.C."/>
            <person name="Tuskan G.A."/>
            <person name="Maumus F."/>
            <person name="Salse J."/>
            <person name="Schmutz J."/>
            <person name="Rensing S.A."/>
        </authorList>
    </citation>
    <scope>NUCLEOTIDE SEQUENCE [LARGE SCALE GENOMIC DNA]</scope>
    <source>
        <strain evidence="3 4">cv. Gransden 2004</strain>
    </source>
</reference>
<evidence type="ECO:0000313" key="2">
    <source>
        <dbReference type="EMBL" id="PNR30711.1"/>
    </source>
</evidence>
<name>A0A2K1IN58_PHYPA</name>
<keyword evidence="4" id="KW-1185">Reference proteome</keyword>
<dbReference type="Gramene" id="Pp3c22_11770V3.1">
    <property type="protein sequence ID" value="PAC:32904318.CDS.1"/>
    <property type="gene ID" value="Pp3c22_11770"/>
</dbReference>
<dbReference type="InParanoid" id="A0A2K1IN58"/>
<dbReference type="AlphaFoldDB" id="A0A2K1IN58"/>
<reference evidence="2 4" key="1">
    <citation type="journal article" date="2008" name="Science">
        <title>The Physcomitrella genome reveals evolutionary insights into the conquest of land by plants.</title>
        <authorList>
            <person name="Rensing S."/>
            <person name="Lang D."/>
            <person name="Zimmer A."/>
            <person name="Terry A."/>
            <person name="Salamov A."/>
            <person name="Shapiro H."/>
            <person name="Nishiyama T."/>
            <person name="Perroud P.-F."/>
            <person name="Lindquist E."/>
            <person name="Kamisugi Y."/>
            <person name="Tanahashi T."/>
            <person name="Sakakibara K."/>
            <person name="Fujita T."/>
            <person name="Oishi K."/>
            <person name="Shin-I T."/>
            <person name="Kuroki Y."/>
            <person name="Toyoda A."/>
            <person name="Suzuki Y."/>
            <person name="Hashimoto A."/>
            <person name="Yamaguchi K."/>
            <person name="Sugano A."/>
            <person name="Kohara Y."/>
            <person name="Fujiyama A."/>
            <person name="Anterola A."/>
            <person name="Aoki S."/>
            <person name="Ashton N."/>
            <person name="Barbazuk W.B."/>
            <person name="Barker E."/>
            <person name="Bennetzen J."/>
            <person name="Bezanilla M."/>
            <person name="Blankenship R."/>
            <person name="Cho S.H."/>
            <person name="Dutcher S."/>
            <person name="Estelle M."/>
            <person name="Fawcett J.A."/>
            <person name="Gundlach H."/>
            <person name="Hanada K."/>
            <person name="Heyl A."/>
            <person name="Hicks K.A."/>
            <person name="Hugh J."/>
            <person name="Lohr M."/>
            <person name="Mayer K."/>
            <person name="Melkozernov A."/>
            <person name="Murata T."/>
            <person name="Nelson D."/>
            <person name="Pils B."/>
            <person name="Prigge M."/>
            <person name="Reiss B."/>
            <person name="Renner T."/>
            <person name="Rombauts S."/>
            <person name="Rushton P."/>
            <person name="Sanderfoot A."/>
            <person name="Schween G."/>
            <person name="Shiu S.-H."/>
            <person name="Stueber K."/>
            <person name="Theodoulou F.L."/>
            <person name="Tu H."/>
            <person name="Van de Peer Y."/>
            <person name="Verrier P.J."/>
            <person name="Waters E."/>
            <person name="Wood A."/>
            <person name="Yang L."/>
            <person name="Cove D."/>
            <person name="Cuming A."/>
            <person name="Hasebe M."/>
            <person name="Lucas S."/>
            <person name="Mishler D.B."/>
            <person name="Reski R."/>
            <person name="Grigoriev I."/>
            <person name="Quatrano R.S."/>
            <person name="Boore J.L."/>
        </authorList>
    </citation>
    <scope>NUCLEOTIDE SEQUENCE [LARGE SCALE GENOMIC DNA]</scope>
    <source>
        <strain evidence="3 4">cv. Gransden 2004</strain>
    </source>
</reference>
<evidence type="ECO:0000256" key="1">
    <source>
        <dbReference type="SAM" id="SignalP"/>
    </source>
</evidence>
<evidence type="ECO:0000313" key="4">
    <source>
        <dbReference type="Proteomes" id="UP000006727"/>
    </source>
</evidence>
<gene>
    <name evidence="2" type="ORF">PHYPA_027027</name>
</gene>
<accession>A0A2K1IN58</accession>
<sequence>MSLCHKISLIWLKLSSLCLGSWKNRSVHLHITQGITGFGPVFLAGGGML</sequence>
<dbReference type="EMBL" id="ABEU02000022">
    <property type="protein sequence ID" value="PNR30711.1"/>
    <property type="molecule type" value="Genomic_DNA"/>
</dbReference>
<keyword evidence="1" id="KW-0732">Signal</keyword>
<dbReference type="Proteomes" id="UP000006727">
    <property type="component" value="Chromosome 22"/>
</dbReference>
<reference evidence="3" key="3">
    <citation type="submission" date="2020-12" db="UniProtKB">
        <authorList>
            <consortium name="EnsemblPlants"/>
        </authorList>
    </citation>
    <scope>IDENTIFICATION</scope>
</reference>
<proteinExistence type="predicted"/>
<evidence type="ECO:0000313" key="3">
    <source>
        <dbReference type="EnsemblPlants" id="PAC:32904318.CDS.1"/>
    </source>
</evidence>
<organism evidence="2">
    <name type="scientific">Physcomitrium patens</name>
    <name type="common">Spreading-leaved earth moss</name>
    <name type="synonym">Physcomitrella patens</name>
    <dbReference type="NCBI Taxonomy" id="3218"/>
    <lineage>
        <taxon>Eukaryota</taxon>
        <taxon>Viridiplantae</taxon>
        <taxon>Streptophyta</taxon>
        <taxon>Embryophyta</taxon>
        <taxon>Bryophyta</taxon>
        <taxon>Bryophytina</taxon>
        <taxon>Bryopsida</taxon>
        <taxon>Funariidae</taxon>
        <taxon>Funariales</taxon>
        <taxon>Funariaceae</taxon>
        <taxon>Physcomitrium</taxon>
    </lineage>
</organism>
<dbReference type="EnsemblPlants" id="Pp3c22_11770V3.1">
    <property type="protein sequence ID" value="PAC:32904318.CDS.1"/>
    <property type="gene ID" value="Pp3c22_11770"/>
</dbReference>
<feature type="signal peptide" evidence="1">
    <location>
        <begin position="1"/>
        <end position="20"/>
    </location>
</feature>
<protein>
    <submittedName>
        <fullName evidence="2 3">Uncharacterized protein</fullName>
    </submittedName>
</protein>